<evidence type="ECO:0000313" key="2">
    <source>
        <dbReference type="Proteomes" id="UP000645257"/>
    </source>
</evidence>
<dbReference type="EMBL" id="BMYX01000018">
    <property type="protein sequence ID" value="GGY22930.1"/>
    <property type="molecule type" value="Genomic_DNA"/>
</dbReference>
<gene>
    <name evidence="1" type="ORF">GCM10011289_28330</name>
</gene>
<dbReference type="InterPro" id="IPR028185">
    <property type="entry name" value="Imm70"/>
</dbReference>
<reference evidence="1" key="1">
    <citation type="journal article" date="2014" name="Int. J. Syst. Evol. Microbiol.">
        <title>Complete genome sequence of Corynebacterium casei LMG S-19264T (=DSM 44701T), isolated from a smear-ripened cheese.</title>
        <authorList>
            <consortium name="US DOE Joint Genome Institute (JGI-PGF)"/>
            <person name="Walter F."/>
            <person name="Albersmeier A."/>
            <person name="Kalinowski J."/>
            <person name="Ruckert C."/>
        </authorList>
    </citation>
    <scope>NUCLEOTIDE SEQUENCE</scope>
    <source>
        <strain evidence="1">KCTC 32182</strain>
    </source>
</reference>
<dbReference type="RefSeq" id="WP_189535450.1">
    <property type="nucleotide sequence ID" value="NZ_BMYX01000018.1"/>
</dbReference>
<evidence type="ECO:0000313" key="1">
    <source>
        <dbReference type="EMBL" id="GGY22930.1"/>
    </source>
</evidence>
<keyword evidence="2" id="KW-1185">Reference proteome</keyword>
<dbReference type="Pfam" id="PF15601">
    <property type="entry name" value="Imm70"/>
    <property type="match status" value="1"/>
</dbReference>
<reference evidence="1" key="2">
    <citation type="submission" date="2020-09" db="EMBL/GenBank/DDBJ databases">
        <authorList>
            <person name="Sun Q."/>
            <person name="Kim S."/>
        </authorList>
    </citation>
    <scope>NUCLEOTIDE SEQUENCE</scope>
    <source>
        <strain evidence="1">KCTC 32182</strain>
    </source>
</reference>
<name>A0A918P5P1_9NEIS</name>
<proteinExistence type="predicted"/>
<organism evidence="1 2">
    <name type="scientific">Paludibacterium paludis</name>
    <dbReference type="NCBI Taxonomy" id="1225769"/>
    <lineage>
        <taxon>Bacteria</taxon>
        <taxon>Pseudomonadati</taxon>
        <taxon>Pseudomonadota</taxon>
        <taxon>Betaproteobacteria</taxon>
        <taxon>Neisseriales</taxon>
        <taxon>Chromobacteriaceae</taxon>
        <taxon>Paludibacterium</taxon>
    </lineage>
</organism>
<dbReference type="AlphaFoldDB" id="A0A918P5P1"/>
<comment type="caution">
    <text evidence="1">The sequence shown here is derived from an EMBL/GenBank/DDBJ whole genome shotgun (WGS) entry which is preliminary data.</text>
</comment>
<evidence type="ECO:0008006" key="3">
    <source>
        <dbReference type="Google" id="ProtNLM"/>
    </source>
</evidence>
<protein>
    <recommendedName>
        <fullName evidence="3">Immunity protein 70 of polymorphic toxin system</fullName>
    </recommendedName>
</protein>
<accession>A0A918P5P1</accession>
<sequence>MTVGIKLGSIIDEIGSDDFFHSFFSTISGNLESAGWGSRFPVLLNKLYQGELSQEWAADALDELEAIRKMFSELPVTDVIWDLEDRKKTPPWGDVISNDITDLSNYFVTSTGRQLFSVIRECLEELRDSGGVLKVVAY</sequence>
<dbReference type="Proteomes" id="UP000645257">
    <property type="component" value="Unassembled WGS sequence"/>
</dbReference>